<organism evidence="1 2">
    <name type="scientific">Klebsiella phage vB_Kpn_F48</name>
    <dbReference type="NCBI Taxonomy" id="2070028"/>
    <lineage>
        <taxon>Viruses</taxon>
        <taxon>Duplodnaviria</taxon>
        <taxon>Heunggongvirae</taxon>
        <taxon>Uroviricota</taxon>
        <taxon>Caudoviricetes</taxon>
        <taxon>Marfavirus</taxon>
        <taxon>Marfavirus F48</taxon>
    </lineage>
</organism>
<dbReference type="EMBL" id="MG746602">
    <property type="protein sequence ID" value="AUO78803.1"/>
    <property type="molecule type" value="Genomic_DNA"/>
</dbReference>
<evidence type="ECO:0000313" key="2">
    <source>
        <dbReference type="Proteomes" id="UP000240294"/>
    </source>
</evidence>
<sequence length="127" mass="13887">MKTFKEFVTESVQIPGYVVAGQGVQLSYNFDSKNKAEVDKFIAKIVTEMGKKVAVGKKGRGINVVEVGEQYDKKGKSLDTGIYWAFKITGHDEDGTLTALVKTSGVSRAEKKFDVGTKYSVKDGKVL</sequence>
<keyword evidence="2" id="KW-1185">Reference proteome</keyword>
<name>A0A2I6UFN4_9CAUD</name>
<gene>
    <name evidence="1" type="ORF">vBKpnF48_178</name>
</gene>
<reference evidence="2" key="1">
    <citation type="submission" date="2018-01" db="EMBL/GenBank/DDBJ databases">
        <title>Direct submission.</title>
        <authorList>
            <person name="Ciacci N."/>
        </authorList>
    </citation>
    <scope>NUCLEOTIDE SEQUENCE [LARGE SCALE GENOMIC DNA]</scope>
</reference>
<proteinExistence type="predicted"/>
<accession>A0A2I6UFN4</accession>
<dbReference type="Proteomes" id="UP000240294">
    <property type="component" value="Genome"/>
</dbReference>
<protein>
    <submittedName>
        <fullName evidence="1">Uncharacterized protein</fullName>
    </submittedName>
</protein>
<evidence type="ECO:0000313" key="1">
    <source>
        <dbReference type="EMBL" id="AUO78803.1"/>
    </source>
</evidence>